<dbReference type="EMBL" id="CP089278">
    <property type="protein sequence ID" value="USP79625.1"/>
    <property type="molecule type" value="Genomic_DNA"/>
</dbReference>
<feature type="region of interest" description="Disordered" evidence="2">
    <location>
        <begin position="247"/>
        <end position="270"/>
    </location>
</feature>
<dbReference type="PANTHER" id="PTHR15377:SF3">
    <property type="entry name" value="WW DOMAIN-CONTAINING PROTEIN"/>
    <property type="match status" value="1"/>
</dbReference>
<dbReference type="PANTHER" id="PTHR15377">
    <property type="entry name" value="TRANSCRIPTION ELONGATION REGULATOR 1"/>
    <property type="match status" value="1"/>
</dbReference>
<dbReference type="SMART" id="SM00441">
    <property type="entry name" value="FF"/>
    <property type="match status" value="2"/>
</dbReference>
<evidence type="ECO:0000256" key="1">
    <source>
        <dbReference type="ARBA" id="ARBA00022737"/>
    </source>
</evidence>
<organism evidence="4 5">
    <name type="scientific">Curvularia clavata</name>
    <dbReference type="NCBI Taxonomy" id="95742"/>
    <lineage>
        <taxon>Eukaryota</taxon>
        <taxon>Fungi</taxon>
        <taxon>Dikarya</taxon>
        <taxon>Ascomycota</taxon>
        <taxon>Pezizomycotina</taxon>
        <taxon>Dothideomycetes</taxon>
        <taxon>Pleosporomycetidae</taxon>
        <taxon>Pleosporales</taxon>
        <taxon>Pleosporineae</taxon>
        <taxon>Pleosporaceae</taxon>
        <taxon>Curvularia</taxon>
    </lineage>
</organism>
<feature type="domain" description="WW" evidence="3">
    <location>
        <begin position="74"/>
        <end position="107"/>
    </location>
</feature>
<dbReference type="Gene3D" id="1.10.10.440">
    <property type="entry name" value="FF domain"/>
    <property type="match status" value="2"/>
</dbReference>
<accession>A0A9Q8ZDA9</accession>
<dbReference type="SUPFAM" id="SSF51045">
    <property type="entry name" value="WW domain"/>
    <property type="match status" value="2"/>
</dbReference>
<dbReference type="VEuPathDB" id="FungiDB:yc1106_06899"/>
<evidence type="ECO:0000259" key="3">
    <source>
        <dbReference type="PROSITE" id="PS50020"/>
    </source>
</evidence>
<dbReference type="Pfam" id="PF00397">
    <property type="entry name" value="WW"/>
    <property type="match status" value="1"/>
</dbReference>
<sequence length="636" mass="73302">MLRLSSPTDKAQAPTQRVGDSLCLAPTTFWIHEPQHQTSTTFAIREGSDSYWALLNSRAFAMSDIPVRPPGPPPPLPPGWTEHKAPNGNTYYYNKETKKSTYTRPIEDTAPVYQPVLPVAPAPYAAAQSYDASYGAQPTTFTQPTLQPQSSLTDFIFASAPKQFPRHDKAQSRGGHQGGMRGGHSNFNDRRRERDDRPKHRQDIPNCGPWVLVRTKFGRRFVWNKETNESFWKFPPNVMSAVMEFDRKERKRKERRERGEPSDVEDEQDDIMAEIEADIAAREAEVEVIEVDGEEGMENDEEYEEVEVTDDEDDSGNASKRQRTEEPAGDQAPEMGDDDLAWQLAQMEEMEMDQGYDEQYDDEEPALSEEDCKALFRELLDDKGINPFTPWDKILDDGVLYDDERYKALPNMAARKECFNEWSRDKAQFLKEEKAKQAKRDPRIPYLALLDRYATPKLYWPEFRRKYKKEPEIKDAKLPDKEKEKLYRDHIKRLAMRSSDLKADLTALLRAQPLALLNRATTLDTLPSTVLSDLRYISLPPATREPLIKTYLSTLPPAPADATYSAEEEAQRAKKAAERERREKALADRERRVREDKRRQERDLAYGKGRLREEEEEIERAMKVGKDGLMKSLTEE</sequence>
<dbReference type="Pfam" id="PF01846">
    <property type="entry name" value="FF"/>
    <property type="match status" value="1"/>
</dbReference>
<dbReference type="CDD" id="cd00201">
    <property type="entry name" value="WW"/>
    <property type="match status" value="1"/>
</dbReference>
<dbReference type="InterPro" id="IPR001202">
    <property type="entry name" value="WW_dom"/>
</dbReference>
<dbReference type="FunFam" id="2.20.70.10:FF:000049">
    <property type="entry name" value="Transcription elongation regulator 1-like"/>
    <property type="match status" value="1"/>
</dbReference>
<gene>
    <name evidence="4" type="ORF">yc1106_06899</name>
</gene>
<dbReference type="GO" id="GO:0003712">
    <property type="term" value="F:transcription coregulator activity"/>
    <property type="evidence" value="ECO:0007669"/>
    <property type="project" value="TreeGrafter"/>
</dbReference>
<protein>
    <recommendedName>
        <fullName evidence="3">WW domain-containing protein</fullName>
    </recommendedName>
</protein>
<feature type="region of interest" description="Disordered" evidence="2">
    <location>
        <begin position="571"/>
        <end position="617"/>
    </location>
</feature>
<dbReference type="InterPro" id="IPR045148">
    <property type="entry name" value="TCRG1-like"/>
</dbReference>
<reference evidence="4" key="1">
    <citation type="submission" date="2021-12" db="EMBL/GenBank/DDBJ databases">
        <title>Curvularia clavata genome.</title>
        <authorList>
            <person name="Cao Y."/>
        </authorList>
    </citation>
    <scope>NUCLEOTIDE SEQUENCE</scope>
    <source>
        <strain evidence="4">Yc1106</strain>
    </source>
</reference>
<dbReference type="PROSITE" id="PS01159">
    <property type="entry name" value="WW_DOMAIN_1"/>
    <property type="match status" value="1"/>
</dbReference>
<dbReference type="Gene3D" id="2.20.70.10">
    <property type="match status" value="2"/>
</dbReference>
<dbReference type="SMART" id="SM00456">
    <property type="entry name" value="WW"/>
    <property type="match status" value="2"/>
</dbReference>
<evidence type="ECO:0000313" key="4">
    <source>
        <dbReference type="EMBL" id="USP79625.1"/>
    </source>
</evidence>
<feature type="domain" description="WW" evidence="3">
    <location>
        <begin position="209"/>
        <end position="237"/>
    </location>
</feature>
<dbReference type="Proteomes" id="UP001056012">
    <property type="component" value="Chromosome 5"/>
</dbReference>
<dbReference type="SUPFAM" id="SSF81698">
    <property type="entry name" value="FF domain"/>
    <property type="match status" value="1"/>
</dbReference>
<feature type="region of interest" description="Disordered" evidence="2">
    <location>
        <begin position="290"/>
        <end position="342"/>
    </location>
</feature>
<dbReference type="GO" id="GO:0070063">
    <property type="term" value="F:RNA polymerase binding"/>
    <property type="evidence" value="ECO:0007669"/>
    <property type="project" value="InterPro"/>
</dbReference>
<dbReference type="InterPro" id="IPR036517">
    <property type="entry name" value="FF_domain_sf"/>
</dbReference>
<keyword evidence="1" id="KW-0677">Repeat</keyword>
<proteinExistence type="predicted"/>
<evidence type="ECO:0000313" key="5">
    <source>
        <dbReference type="Proteomes" id="UP001056012"/>
    </source>
</evidence>
<dbReference type="InterPro" id="IPR036020">
    <property type="entry name" value="WW_dom_sf"/>
</dbReference>
<feature type="compositionally biased region" description="Acidic residues" evidence="2">
    <location>
        <begin position="290"/>
        <end position="315"/>
    </location>
</feature>
<evidence type="ECO:0000256" key="2">
    <source>
        <dbReference type="SAM" id="MobiDB-lite"/>
    </source>
</evidence>
<dbReference type="OrthoDB" id="410044at2759"/>
<feature type="compositionally biased region" description="Basic and acidic residues" evidence="2">
    <location>
        <begin position="187"/>
        <end position="203"/>
    </location>
</feature>
<keyword evidence="5" id="KW-1185">Reference proteome</keyword>
<dbReference type="GO" id="GO:0005634">
    <property type="term" value="C:nucleus"/>
    <property type="evidence" value="ECO:0007669"/>
    <property type="project" value="TreeGrafter"/>
</dbReference>
<dbReference type="InterPro" id="IPR002713">
    <property type="entry name" value="FF_domain"/>
</dbReference>
<dbReference type="AlphaFoldDB" id="A0A9Q8ZDA9"/>
<dbReference type="PROSITE" id="PS50020">
    <property type="entry name" value="WW_DOMAIN_2"/>
    <property type="match status" value="2"/>
</dbReference>
<feature type="region of interest" description="Disordered" evidence="2">
    <location>
        <begin position="164"/>
        <end position="205"/>
    </location>
</feature>
<name>A0A9Q8ZDA9_CURCL</name>